<gene>
    <name evidence="5" type="ORF">VTL71DRAFT_5771</name>
</gene>
<evidence type="ECO:0000256" key="3">
    <source>
        <dbReference type="SAM" id="SignalP"/>
    </source>
</evidence>
<dbReference type="Pfam" id="PF00732">
    <property type="entry name" value="GMC_oxred_N"/>
    <property type="match status" value="1"/>
</dbReference>
<dbReference type="InterPro" id="IPR007867">
    <property type="entry name" value="GMC_OxRtase_C"/>
</dbReference>
<dbReference type="InterPro" id="IPR012132">
    <property type="entry name" value="GMC_OxRdtase"/>
</dbReference>
<dbReference type="Gene3D" id="3.30.560.10">
    <property type="entry name" value="Glucose Oxidase, domain 3"/>
    <property type="match status" value="1"/>
</dbReference>
<dbReference type="SUPFAM" id="SSF54373">
    <property type="entry name" value="FAD-linked reductases, C-terminal domain"/>
    <property type="match status" value="1"/>
</dbReference>
<name>A0ABR4BYF2_9HELO</name>
<dbReference type="PANTHER" id="PTHR11552:SF80">
    <property type="entry name" value="GMC OXIDOREDUCTASE"/>
    <property type="match status" value="1"/>
</dbReference>
<proteinExistence type="inferred from homology"/>
<protein>
    <recommendedName>
        <fullName evidence="4">Glucose-methanol-choline oxidoreductase N-terminal domain-containing protein</fullName>
    </recommendedName>
</protein>
<dbReference type="PIRSF" id="PIRSF000137">
    <property type="entry name" value="Alcohol_oxidase"/>
    <property type="match status" value="1"/>
</dbReference>
<dbReference type="PANTHER" id="PTHR11552">
    <property type="entry name" value="GLUCOSE-METHANOL-CHOLINE GMC OXIDOREDUCTASE"/>
    <property type="match status" value="1"/>
</dbReference>
<accession>A0ABR4BYF2</accession>
<sequence length="647" mass="70622">MGSLPWIFLLALIATVTADIAAKATYDYIVVGSGPAGGPLAAELAKKGASVLLLEAGDDQGDNLHEQVAQWGGLANNDPLMRWDFFVRYHTDDEIDKKYEHLVYNTTKGEFYVGTSPPAGAKRLGVYYPRAGTLGGCSTHNVQCAILPAERDWNEIAEITNDKSWSADNMRKYWIQLENDHTVPKGTPGHGFDGFLDISLNNDESLKNQTEAQEVLKAAAKVMGQDPNKLFELLQSDMNNPSPDRDQELGLRGFPSHRNQMGRRVSARDAVVQVSGAKDKDGKPKYKLTVGLESLVTKVLFDTPSKKNGTPRAIGVEYLAGRSMYQADPRYDPSATGVTKQVYAKHEVIIAGGTFNSPQILKLSGIGPKDELKKFNITVLVDLPGVGKNLQDNTEMGVAAEASVNFTNKASICTFGAPGDPCLEEWFQGKGPYAIGPLDALMFKSSVAAYNERDIFFFGLPGFSFQGYWPDKTVNVVPGDKPSIFDWSMVKIHPNGRLGTVNLVSANPREVPDINFRFFEEPGAEKDIQALAEGIELGRKIFDSMGAPFKPWTETLPCKGDRNCDVKEAIIAQTWSHHATSSCAIGADNDPLAVLDSSFRVRGVNGLRVIDASSFPRTPGPFPVLPVFMIGLKGADVILEDPFEAWQ</sequence>
<feature type="signal peptide" evidence="3">
    <location>
        <begin position="1"/>
        <end position="18"/>
    </location>
</feature>
<organism evidence="5 6">
    <name type="scientific">Oculimacula yallundae</name>
    <dbReference type="NCBI Taxonomy" id="86028"/>
    <lineage>
        <taxon>Eukaryota</taxon>
        <taxon>Fungi</taxon>
        <taxon>Dikarya</taxon>
        <taxon>Ascomycota</taxon>
        <taxon>Pezizomycotina</taxon>
        <taxon>Leotiomycetes</taxon>
        <taxon>Helotiales</taxon>
        <taxon>Ploettnerulaceae</taxon>
        <taxon>Oculimacula</taxon>
    </lineage>
</organism>
<dbReference type="PROSITE" id="PS00624">
    <property type="entry name" value="GMC_OXRED_2"/>
    <property type="match status" value="1"/>
</dbReference>
<dbReference type="InterPro" id="IPR036188">
    <property type="entry name" value="FAD/NAD-bd_sf"/>
</dbReference>
<evidence type="ECO:0000256" key="2">
    <source>
        <dbReference type="SAM" id="MobiDB-lite"/>
    </source>
</evidence>
<comment type="similarity">
    <text evidence="1">Belongs to the GMC oxidoreductase family.</text>
</comment>
<reference evidence="5 6" key="1">
    <citation type="journal article" date="2024" name="Commun. Biol.">
        <title>Comparative genomic analysis of thermophilic fungi reveals convergent evolutionary adaptations and gene losses.</title>
        <authorList>
            <person name="Steindorff A.S."/>
            <person name="Aguilar-Pontes M.V."/>
            <person name="Robinson A.J."/>
            <person name="Andreopoulos B."/>
            <person name="LaButti K."/>
            <person name="Kuo A."/>
            <person name="Mondo S."/>
            <person name="Riley R."/>
            <person name="Otillar R."/>
            <person name="Haridas S."/>
            <person name="Lipzen A."/>
            <person name="Grimwood J."/>
            <person name="Schmutz J."/>
            <person name="Clum A."/>
            <person name="Reid I.D."/>
            <person name="Moisan M.C."/>
            <person name="Butler G."/>
            <person name="Nguyen T.T.M."/>
            <person name="Dewar K."/>
            <person name="Conant G."/>
            <person name="Drula E."/>
            <person name="Henrissat B."/>
            <person name="Hansel C."/>
            <person name="Singer S."/>
            <person name="Hutchinson M.I."/>
            <person name="de Vries R.P."/>
            <person name="Natvig D.O."/>
            <person name="Powell A.J."/>
            <person name="Tsang A."/>
            <person name="Grigoriev I.V."/>
        </authorList>
    </citation>
    <scope>NUCLEOTIDE SEQUENCE [LARGE SCALE GENOMIC DNA]</scope>
    <source>
        <strain evidence="5 6">CBS 494.80</strain>
    </source>
</reference>
<dbReference type="Proteomes" id="UP001595075">
    <property type="component" value="Unassembled WGS sequence"/>
</dbReference>
<evidence type="ECO:0000313" key="6">
    <source>
        <dbReference type="Proteomes" id="UP001595075"/>
    </source>
</evidence>
<dbReference type="InterPro" id="IPR000172">
    <property type="entry name" value="GMC_OxRdtase_N"/>
</dbReference>
<feature type="region of interest" description="Disordered" evidence="2">
    <location>
        <begin position="239"/>
        <end position="283"/>
    </location>
</feature>
<evidence type="ECO:0000256" key="1">
    <source>
        <dbReference type="ARBA" id="ARBA00010790"/>
    </source>
</evidence>
<evidence type="ECO:0000259" key="4">
    <source>
        <dbReference type="PROSITE" id="PS00624"/>
    </source>
</evidence>
<dbReference type="EMBL" id="JAZHXI010000016">
    <property type="protein sequence ID" value="KAL2062699.1"/>
    <property type="molecule type" value="Genomic_DNA"/>
</dbReference>
<dbReference type="Pfam" id="PF13450">
    <property type="entry name" value="NAD_binding_8"/>
    <property type="match status" value="1"/>
</dbReference>
<dbReference type="SUPFAM" id="SSF51905">
    <property type="entry name" value="FAD/NAD(P)-binding domain"/>
    <property type="match status" value="1"/>
</dbReference>
<keyword evidence="3" id="KW-0732">Signal</keyword>
<dbReference type="Gene3D" id="3.50.50.60">
    <property type="entry name" value="FAD/NAD(P)-binding domain"/>
    <property type="match status" value="1"/>
</dbReference>
<comment type="caution">
    <text evidence="5">The sequence shown here is derived from an EMBL/GenBank/DDBJ whole genome shotgun (WGS) entry which is preliminary data.</text>
</comment>
<dbReference type="Pfam" id="PF05199">
    <property type="entry name" value="GMC_oxred_C"/>
    <property type="match status" value="1"/>
</dbReference>
<keyword evidence="6" id="KW-1185">Reference proteome</keyword>
<feature type="chain" id="PRO_5046774274" description="Glucose-methanol-choline oxidoreductase N-terminal domain-containing protein" evidence="3">
    <location>
        <begin position="19"/>
        <end position="647"/>
    </location>
</feature>
<evidence type="ECO:0000313" key="5">
    <source>
        <dbReference type="EMBL" id="KAL2062699.1"/>
    </source>
</evidence>
<feature type="domain" description="Glucose-methanol-choline oxidoreductase N-terminal" evidence="4">
    <location>
        <begin position="353"/>
        <end position="367"/>
    </location>
</feature>